<dbReference type="PANTHER" id="PTHR43427:SF12">
    <property type="entry name" value="CHLORIDE TRANSPORTER"/>
    <property type="match status" value="1"/>
</dbReference>
<dbReference type="Proteomes" id="UP000011513">
    <property type="component" value="Unassembled WGS sequence"/>
</dbReference>
<dbReference type="InterPro" id="IPR050368">
    <property type="entry name" value="ClC-type_chloride_channel"/>
</dbReference>
<feature type="transmembrane region" description="Helical" evidence="5">
    <location>
        <begin position="21"/>
        <end position="50"/>
    </location>
</feature>
<dbReference type="RefSeq" id="WP_008387611.1">
    <property type="nucleotide sequence ID" value="NZ_AOIV01000033.1"/>
</dbReference>
<sequence>MTVDESNHHCRRITISLAIRNLFGVLLVAVCLAAVVGFVTGAFLRVLYWLTSLLWETVPETITVFPGHPLYTIFVCTVGGLTLGLGRIHLGDHPGNVEELLSEIRDGRTVSRDEISKGAVNSLVSLVFGASLGPELALMAIGGGLSSHALTRLKPAIRTTWTATVSETSASLQSLVSPSAEPLTHSVGRDDVPPVPRWWRWVPGIAAIAVGLVTLKVAAGSGLSFGYAVPEFRSSDPTQRLIGAVLFGTVGGLVSVLYLELRRRLQTRGGENNRLMRSTVGGLTLGCAGAVAPGILFSGQGAVESLFGGLPLGAGALLAAGFAKILMVSVMLETGWKGGPIFPLLAGGAAIGAALAQVIPGVGTVVGLTATMAGVPTGELPRPLVLAGSVALFFSSSLFVVAAIGAVAGTLIVRVVRMMR</sequence>
<dbReference type="GO" id="GO:0015108">
    <property type="term" value="F:chloride transmembrane transporter activity"/>
    <property type="evidence" value="ECO:0007669"/>
    <property type="project" value="InterPro"/>
</dbReference>
<dbReference type="InterPro" id="IPR001807">
    <property type="entry name" value="ClC"/>
</dbReference>
<keyword evidence="4 5" id="KW-0472">Membrane</keyword>
<dbReference type="OrthoDB" id="350518at2157"/>
<dbReference type="GO" id="GO:0016020">
    <property type="term" value="C:membrane"/>
    <property type="evidence" value="ECO:0007669"/>
    <property type="project" value="UniProtKB-SubCell"/>
</dbReference>
<feature type="transmembrane region" description="Helical" evidence="5">
    <location>
        <begin position="241"/>
        <end position="259"/>
    </location>
</feature>
<protein>
    <submittedName>
        <fullName evidence="6">Putative transport protein, chloride channel</fullName>
    </submittedName>
</protein>
<feature type="transmembrane region" description="Helical" evidence="5">
    <location>
        <begin position="310"/>
        <end position="332"/>
    </location>
</feature>
<feature type="transmembrane region" description="Helical" evidence="5">
    <location>
        <begin position="390"/>
        <end position="416"/>
    </location>
</feature>
<name>M0D5E7_HALPD</name>
<gene>
    <name evidence="6" type="ORF">C474_13404</name>
</gene>
<evidence type="ECO:0000313" key="7">
    <source>
        <dbReference type="Proteomes" id="UP000011513"/>
    </source>
</evidence>
<comment type="subcellular location">
    <subcellularLocation>
        <location evidence="1">Membrane</location>
        <topology evidence="1">Multi-pass membrane protein</topology>
    </subcellularLocation>
</comment>
<keyword evidence="2 5" id="KW-0812">Transmembrane</keyword>
<dbReference type="eggNOG" id="arCOG02569">
    <property type="taxonomic scope" value="Archaea"/>
</dbReference>
<dbReference type="PANTHER" id="PTHR43427">
    <property type="entry name" value="CHLORIDE CHANNEL PROTEIN CLC-E"/>
    <property type="match status" value="1"/>
</dbReference>
<dbReference type="SUPFAM" id="SSF81340">
    <property type="entry name" value="Clc chloride channel"/>
    <property type="match status" value="1"/>
</dbReference>
<proteinExistence type="predicted"/>
<dbReference type="AlphaFoldDB" id="M0D5E7"/>
<dbReference type="Pfam" id="PF00654">
    <property type="entry name" value="Voltage_CLC"/>
    <property type="match status" value="1"/>
</dbReference>
<evidence type="ECO:0000256" key="3">
    <source>
        <dbReference type="ARBA" id="ARBA00022989"/>
    </source>
</evidence>
<evidence type="ECO:0000256" key="4">
    <source>
        <dbReference type="ARBA" id="ARBA00023136"/>
    </source>
</evidence>
<dbReference type="InParanoid" id="M0D5E7"/>
<keyword evidence="3 5" id="KW-1133">Transmembrane helix</keyword>
<reference evidence="6 7" key="1">
    <citation type="journal article" date="2014" name="PLoS Genet.">
        <title>Phylogenetically driven sequencing of extremely halophilic archaea reveals strategies for static and dynamic osmo-response.</title>
        <authorList>
            <person name="Becker E.A."/>
            <person name="Seitzer P.M."/>
            <person name="Tritt A."/>
            <person name="Larsen D."/>
            <person name="Krusor M."/>
            <person name="Yao A.I."/>
            <person name="Wu D."/>
            <person name="Madern D."/>
            <person name="Eisen J.A."/>
            <person name="Darling A.E."/>
            <person name="Facciotti M.T."/>
        </authorList>
    </citation>
    <scope>NUCLEOTIDE SEQUENCE [LARGE SCALE GENOMIC DNA]</scope>
    <source>
        <strain evidence="6 7">JCM 14848</strain>
    </source>
</reference>
<dbReference type="Gene3D" id="1.10.3080.10">
    <property type="entry name" value="Clc chloride channel"/>
    <property type="match status" value="1"/>
</dbReference>
<feature type="transmembrane region" description="Helical" evidence="5">
    <location>
        <begin position="205"/>
        <end position="229"/>
    </location>
</feature>
<dbReference type="InterPro" id="IPR014743">
    <property type="entry name" value="Cl-channel_core"/>
</dbReference>
<feature type="transmembrane region" description="Helical" evidence="5">
    <location>
        <begin position="344"/>
        <end position="370"/>
    </location>
</feature>
<keyword evidence="7" id="KW-1185">Reference proteome</keyword>
<organism evidence="6 7">
    <name type="scientific">Halogeometricum pallidum JCM 14848</name>
    <dbReference type="NCBI Taxonomy" id="1227487"/>
    <lineage>
        <taxon>Archaea</taxon>
        <taxon>Methanobacteriati</taxon>
        <taxon>Methanobacteriota</taxon>
        <taxon>Stenosarchaea group</taxon>
        <taxon>Halobacteria</taxon>
        <taxon>Halobacteriales</taxon>
        <taxon>Haloferacaceae</taxon>
        <taxon>Halogeometricum</taxon>
    </lineage>
</organism>
<feature type="transmembrane region" description="Helical" evidence="5">
    <location>
        <begin position="280"/>
        <end position="298"/>
    </location>
</feature>
<accession>M0D5E7</accession>
<evidence type="ECO:0000256" key="2">
    <source>
        <dbReference type="ARBA" id="ARBA00022692"/>
    </source>
</evidence>
<feature type="transmembrane region" description="Helical" evidence="5">
    <location>
        <begin position="70"/>
        <end position="90"/>
    </location>
</feature>
<evidence type="ECO:0000256" key="1">
    <source>
        <dbReference type="ARBA" id="ARBA00004141"/>
    </source>
</evidence>
<evidence type="ECO:0000313" key="6">
    <source>
        <dbReference type="EMBL" id="ELZ29389.1"/>
    </source>
</evidence>
<dbReference type="EMBL" id="AOIV01000033">
    <property type="protein sequence ID" value="ELZ29389.1"/>
    <property type="molecule type" value="Genomic_DNA"/>
</dbReference>
<comment type="caution">
    <text evidence="6">The sequence shown here is derived from an EMBL/GenBank/DDBJ whole genome shotgun (WGS) entry which is preliminary data.</text>
</comment>
<evidence type="ECO:0000256" key="5">
    <source>
        <dbReference type="SAM" id="Phobius"/>
    </source>
</evidence>